<name>A0AAD0WPJ8_9BACT</name>
<keyword evidence="2" id="KW-0520">NAD</keyword>
<reference evidence="6 7" key="1">
    <citation type="submission" date="2018-08" db="EMBL/GenBank/DDBJ databases">
        <title>Complete genome of the Arcobacter suis type strain LMG 26152.</title>
        <authorList>
            <person name="Miller W.G."/>
            <person name="Yee E."/>
            <person name="Bono J.L."/>
        </authorList>
    </citation>
    <scope>NUCLEOTIDE SEQUENCE [LARGE SCALE GENOMIC DNA]</scope>
    <source>
        <strain evidence="6 7">CECT 7833</strain>
    </source>
</reference>
<keyword evidence="7" id="KW-1185">Reference proteome</keyword>
<proteinExistence type="predicted"/>
<feature type="active site" evidence="3">
    <location>
        <position position="167"/>
    </location>
</feature>
<dbReference type="InterPro" id="IPR036291">
    <property type="entry name" value="NAD(P)-bd_dom_sf"/>
</dbReference>
<dbReference type="KEGG" id="asui:ASUIS_0246"/>
<dbReference type="Proteomes" id="UP000263040">
    <property type="component" value="Chromosome"/>
</dbReference>
<feature type="domain" description="3-hydroxyisobutyrate dehydrogenase-like NAD-binding" evidence="5">
    <location>
        <begin position="163"/>
        <end position="280"/>
    </location>
</feature>
<dbReference type="Gene3D" id="3.40.50.720">
    <property type="entry name" value="NAD(P)-binding Rossmann-like Domain"/>
    <property type="match status" value="1"/>
</dbReference>
<dbReference type="PANTHER" id="PTHR43580">
    <property type="entry name" value="OXIDOREDUCTASE GLYR1-RELATED"/>
    <property type="match status" value="1"/>
</dbReference>
<dbReference type="AlphaFoldDB" id="A0AAD0WPJ8"/>
<evidence type="ECO:0000256" key="1">
    <source>
        <dbReference type="ARBA" id="ARBA00023002"/>
    </source>
</evidence>
<dbReference type="Pfam" id="PF03446">
    <property type="entry name" value="NAD_binding_2"/>
    <property type="match status" value="1"/>
</dbReference>
<gene>
    <name evidence="6" type="ORF">ASUIS_0246</name>
</gene>
<sequence>MAIGFIGLGNLGTAITIRLSQLGETLVVYNRNIEKIKDLGYEIVSSPKEILQKCDVIFLCLFDSEAVKQILTANNGLLCEELKGKTIIDLTTNHYEEVLEFHKLVNDIGGNYLENPVFGSVAPALKGELTVVSSGKTEVFEAMKPILEKIAKEIFHLPVPSSATKMKLINNLCLGSFMATLAECTALAESCEIPKAKALEILGVGGGQSLVLKAKTQKLIDEDFSAHFSNNAINKDLHLLQDLAYNLKLPLYSACLPKELFSKMKMMGKGEEDFSSIYQLFKNN</sequence>
<dbReference type="SUPFAM" id="SSF51735">
    <property type="entry name" value="NAD(P)-binding Rossmann-fold domains"/>
    <property type="match status" value="1"/>
</dbReference>
<evidence type="ECO:0000256" key="2">
    <source>
        <dbReference type="ARBA" id="ARBA00023027"/>
    </source>
</evidence>
<dbReference type="PIRSF" id="PIRSF000103">
    <property type="entry name" value="HIBADH"/>
    <property type="match status" value="1"/>
</dbReference>
<dbReference type="InterPro" id="IPR015815">
    <property type="entry name" value="HIBADH-related"/>
</dbReference>
<dbReference type="EMBL" id="CP032100">
    <property type="protein sequence ID" value="AXX88754.1"/>
    <property type="molecule type" value="Genomic_DNA"/>
</dbReference>
<dbReference type="InterPro" id="IPR008927">
    <property type="entry name" value="6-PGluconate_DH-like_C_sf"/>
</dbReference>
<dbReference type="GO" id="GO:0050661">
    <property type="term" value="F:NADP binding"/>
    <property type="evidence" value="ECO:0007669"/>
    <property type="project" value="InterPro"/>
</dbReference>
<organism evidence="6 7">
    <name type="scientific">Arcobacter suis CECT 7833</name>
    <dbReference type="NCBI Taxonomy" id="663365"/>
    <lineage>
        <taxon>Bacteria</taxon>
        <taxon>Pseudomonadati</taxon>
        <taxon>Campylobacterota</taxon>
        <taxon>Epsilonproteobacteria</taxon>
        <taxon>Campylobacterales</taxon>
        <taxon>Arcobacteraceae</taxon>
        <taxon>Arcobacter</taxon>
    </lineage>
</organism>
<evidence type="ECO:0000259" key="5">
    <source>
        <dbReference type="Pfam" id="PF14833"/>
    </source>
</evidence>
<keyword evidence="1" id="KW-0560">Oxidoreductase</keyword>
<dbReference type="GO" id="GO:0016491">
    <property type="term" value="F:oxidoreductase activity"/>
    <property type="evidence" value="ECO:0007669"/>
    <property type="project" value="UniProtKB-KW"/>
</dbReference>
<dbReference type="SUPFAM" id="SSF48179">
    <property type="entry name" value="6-phosphogluconate dehydrogenase C-terminal domain-like"/>
    <property type="match status" value="1"/>
</dbReference>
<dbReference type="Pfam" id="PF14833">
    <property type="entry name" value="NAD_binding_11"/>
    <property type="match status" value="1"/>
</dbReference>
<evidence type="ECO:0000313" key="6">
    <source>
        <dbReference type="EMBL" id="AXX88754.1"/>
    </source>
</evidence>
<dbReference type="PANTHER" id="PTHR43580:SF2">
    <property type="entry name" value="CYTOKINE-LIKE NUCLEAR FACTOR N-PAC"/>
    <property type="match status" value="1"/>
</dbReference>
<feature type="domain" description="6-phosphogluconate dehydrogenase NADP-binding" evidence="4">
    <location>
        <begin position="3"/>
        <end position="156"/>
    </location>
</feature>
<protein>
    <submittedName>
        <fullName evidence="6">3-hydroxyisobutyrate dehydrogenase family beta-hydroxyacid dehydrogenase</fullName>
    </submittedName>
</protein>
<dbReference type="Gene3D" id="1.10.1040.10">
    <property type="entry name" value="N-(1-d-carboxylethyl)-l-norvaline Dehydrogenase, domain 2"/>
    <property type="match status" value="1"/>
</dbReference>
<evidence type="ECO:0000259" key="4">
    <source>
        <dbReference type="Pfam" id="PF03446"/>
    </source>
</evidence>
<accession>A0AAD0WPJ8</accession>
<dbReference type="RefSeq" id="WP_118885331.1">
    <property type="nucleotide sequence ID" value="NZ_CP032100.1"/>
</dbReference>
<dbReference type="InterPro" id="IPR013328">
    <property type="entry name" value="6PGD_dom2"/>
</dbReference>
<evidence type="ECO:0000313" key="7">
    <source>
        <dbReference type="Proteomes" id="UP000263040"/>
    </source>
</evidence>
<dbReference type="GO" id="GO:0051287">
    <property type="term" value="F:NAD binding"/>
    <property type="evidence" value="ECO:0007669"/>
    <property type="project" value="InterPro"/>
</dbReference>
<dbReference type="InterPro" id="IPR006115">
    <property type="entry name" value="6PGDH_NADP-bd"/>
</dbReference>
<evidence type="ECO:0000256" key="3">
    <source>
        <dbReference type="PIRSR" id="PIRSR000103-1"/>
    </source>
</evidence>
<dbReference type="InterPro" id="IPR051265">
    <property type="entry name" value="HIBADH-related_NP60_sf"/>
</dbReference>
<dbReference type="InterPro" id="IPR029154">
    <property type="entry name" value="HIBADH-like_NADP-bd"/>
</dbReference>